<dbReference type="OrthoDB" id="4829434at2"/>
<keyword evidence="3" id="KW-0540">Nuclease</keyword>
<reference evidence="7" key="1">
    <citation type="submission" date="2017-02" db="EMBL/GenBank/DDBJ databases">
        <authorList>
            <person name="Daims H."/>
        </authorList>
    </citation>
    <scope>NUCLEOTIDE SEQUENCE [LARGE SCALE GENOMIC DNA]</scope>
</reference>
<dbReference type="Proteomes" id="UP000195667">
    <property type="component" value="Unassembled WGS sequence"/>
</dbReference>
<dbReference type="PANTHER" id="PTHR34139">
    <property type="entry name" value="UPF0331 PROTEIN MJ0127"/>
    <property type="match status" value="1"/>
</dbReference>
<keyword evidence="7" id="KW-1185">Reference proteome</keyword>
<organism evidence="6 7">
    <name type="scientific">Crenothrix polyspora</name>
    <dbReference type="NCBI Taxonomy" id="360316"/>
    <lineage>
        <taxon>Bacteria</taxon>
        <taxon>Pseudomonadati</taxon>
        <taxon>Pseudomonadota</taxon>
        <taxon>Gammaproteobacteria</taxon>
        <taxon>Methylococcales</taxon>
        <taxon>Crenotrichaceae</taxon>
        <taxon>Crenothrix</taxon>
    </lineage>
</organism>
<evidence type="ECO:0000256" key="2">
    <source>
        <dbReference type="ARBA" id="ARBA00022649"/>
    </source>
</evidence>
<evidence type="ECO:0008006" key="8">
    <source>
        <dbReference type="Google" id="ProtNLM"/>
    </source>
</evidence>
<dbReference type="InterPro" id="IPR008201">
    <property type="entry name" value="HepT-like"/>
</dbReference>
<dbReference type="EMBL" id="FUKI01000139">
    <property type="protein sequence ID" value="SJM94941.1"/>
    <property type="molecule type" value="Genomic_DNA"/>
</dbReference>
<evidence type="ECO:0000256" key="4">
    <source>
        <dbReference type="ARBA" id="ARBA00022741"/>
    </source>
</evidence>
<evidence type="ECO:0000256" key="1">
    <source>
        <dbReference type="ARBA" id="ARBA00022553"/>
    </source>
</evidence>
<evidence type="ECO:0000313" key="6">
    <source>
        <dbReference type="EMBL" id="SJM94941.1"/>
    </source>
</evidence>
<dbReference type="InterPro" id="IPR051813">
    <property type="entry name" value="HepT_RNase_toxin"/>
</dbReference>
<protein>
    <recommendedName>
        <fullName evidence="8">Nucleotidyltransferase</fullName>
    </recommendedName>
</protein>
<evidence type="ECO:0000256" key="3">
    <source>
        <dbReference type="ARBA" id="ARBA00022722"/>
    </source>
</evidence>
<dbReference type="GO" id="GO:0000166">
    <property type="term" value="F:nucleotide binding"/>
    <property type="evidence" value="ECO:0007669"/>
    <property type="project" value="UniProtKB-KW"/>
</dbReference>
<keyword evidence="4" id="KW-0547">Nucleotide-binding</keyword>
<keyword evidence="1" id="KW-0597">Phosphoprotein</keyword>
<keyword evidence="5" id="KW-0378">Hydrolase</keyword>
<dbReference type="RefSeq" id="WP_087144556.1">
    <property type="nucleotide sequence ID" value="NZ_FUKI01000139.1"/>
</dbReference>
<dbReference type="GO" id="GO:0004540">
    <property type="term" value="F:RNA nuclease activity"/>
    <property type="evidence" value="ECO:0007669"/>
    <property type="project" value="InterPro"/>
</dbReference>
<dbReference type="PANTHER" id="PTHR34139:SF1">
    <property type="entry name" value="RNASE MJ1380-RELATED"/>
    <property type="match status" value="1"/>
</dbReference>
<evidence type="ECO:0000313" key="7">
    <source>
        <dbReference type="Proteomes" id="UP000195667"/>
    </source>
</evidence>
<proteinExistence type="predicted"/>
<gene>
    <name evidence="6" type="ORF">CRENPOLYSF1_610013</name>
</gene>
<name>A0A1R4HG10_9GAMM</name>
<sequence>MSKFEREWHFYIDDMINFAEKVIVYTEGFSQSEFVRSGLNYDATVRNLELIGEAATHIPDEVRQVHPSIPWRQIIATRNRLIHGYLGIDNDTLWSIIETDIPALLLKLQTLQQLIKSGMQSTYPAPEKY</sequence>
<dbReference type="Pfam" id="PF01934">
    <property type="entry name" value="HepT-like"/>
    <property type="match status" value="1"/>
</dbReference>
<evidence type="ECO:0000256" key="5">
    <source>
        <dbReference type="ARBA" id="ARBA00022801"/>
    </source>
</evidence>
<dbReference type="GO" id="GO:0110001">
    <property type="term" value="C:toxin-antitoxin complex"/>
    <property type="evidence" value="ECO:0007669"/>
    <property type="project" value="InterPro"/>
</dbReference>
<dbReference type="AlphaFoldDB" id="A0A1R4HG10"/>
<dbReference type="GO" id="GO:0016787">
    <property type="term" value="F:hydrolase activity"/>
    <property type="evidence" value="ECO:0007669"/>
    <property type="project" value="UniProtKB-KW"/>
</dbReference>
<accession>A0A1R4HG10</accession>
<keyword evidence="2" id="KW-1277">Toxin-antitoxin system</keyword>